<sequence>MYLNCLAQGYRQGVGIASGQLFRIKSNHGAVEGQIFRVLAHQYLELARVNLPAHRIGRVISERTRIQRNRHRLAFARLQINLGKAFQLLLRTINLGLGGLHIKLSN</sequence>
<organism evidence="1 2">
    <name type="scientific">Pseudomonas syringae pv. maculicola</name>
    <dbReference type="NCBI Taxonomy" id="59511"/>
    <lineage>
        <taxon>Bacteria</taxon>
        <taxon>Pseudomonadati</taxon>
        <taxon>Pseudomonadota</taxon>
        <taxon>Gammaproteobacteria</taxon>
        <taxon>Pseudomonadales</taxon>
        <taxon>Pseudomonadaceae</taxon>
        <taxon>Pseudomonas</taxon>
    </lineage>
</organism>
<evidence type="ECO:0000313" key="1">
    <source>
        <dbReference type="EMBL" id="RML58232.1"/>
    </source>
</evidence>
<feature type="non-terminal residue" evidence="1">
    <location>
        <position position="106"/>
    </location>
</feature>
<dbReference type="AlphaFoldDB" id="A0A3M2X379"/>
<protein>
    <submittedName>
        <fullName evidence="1">Uncharacterized protein</fullName>
    </submittedName>
</protein>
<accession>A0A3M2X379</accession>
<proteinExistence type="predicted"/>
<reference evidence="1 2" key="1">
    <citation type="submission" date="2018-08" db="EMBL/GenBank/DDBJ databases">
        <title>Recombination of ecologically and evolutionarily significant loci maintains genetic cohesion in the Pseudomonas syringae species complex.</title>
        <authorList>
            <person name="Dillon M."/>
            <person name="Thakur S."/>
            <person name="Almeida R.N.D."/>
            <person name="Weir B.S."/>
            <person name="Guttman D.S."/>
        </authorList>
    </citation>
    <scope>NUCLEOTIDE SEQUENCE [LARGE SCALE GENOMIC DNA]</scope>
    <source>
        <strain evidence="1 2">88_10</strain>
    </source>
</reference>
<name>A0A3M2X379_PSEYM</name>
<gene>
    <name evidence="1" type="ORF">APX70_06477</name>
</gene>
<comment type="caution">
    <text evidence="1">The sequence shown here is derived from an EMBL/GenBank/DDBJ whole genome shotgun (WGS) entry which is preliminary data.</text>
</comment>
<dbReference type="EMBL" id="RBNL01003102">
    <property type="protein sequence ID" value="RML58232.1"/>
    <property type="molecule type" value="Genomic_DNA"/>
</dbReference>
<dbReference type="Proteomes" id="UP000282378">
    <property type="component" value="Unassembled WGS sequence"/>
</dbReference>
<evidence type="ECO:0000313" key="2">
    <source>
        <dbReference type="Proteomes" id="UP000282378"/>
    </source>
</evidence>